<dbReference type="InterPro" id="IPR013128">
    <property type="entry name" value="Peptidase_C1A"/>
</dbReference>
<dbReference type="InterPro" id="IPR025660">
    <property type="entry name" value="Pept_his_AS"/>
</dbReference>
<dbReference type="PANTHER" id="PTHR12411">
    <property type="entry name" value="CYSTEINE PROTEASE FAMILY C1-RELATED"/>
    <property type="match status" value="1"/>
</dbReference>
<dbReference type="PRINTS" id="PR00705">
    <property type="entry name" value="PAPAIN"/>
</dbReference>
<dbReference type="AlphaFoldDB" id="A0A6C0HZT5"/>
<dbReference type="FunFam" id="3.90.70.10:FF:000332">
    <property type="entry name" value="Cathepsin L1"/>
    <property type="match status" value="1"/>
</dbReference>
<evidence type="ECO:0000313" key="5">
    <source>
        <dbReference type="EMBL" id="QHT85890.1"/>
    </source>
</evidence>
<keyword evidence="2" id="KW-1015">Disulfide bond</keyword>
<reference evidence="5" key="1">
    <citation type="journal article" date="2020" name="Nature">
        <title>Giant virus diversity and host interactions through global metagenomics.</title>
        <authorList>
            <person name="Schulz F."/>
            <person name="Roux S."/>
            <person name="Paez-Espino D."/>
            <person name="Jungbluth S."/>
            <person name="Walsh D.A."/>
            <person name="Denef V.J."/>
            <person name="McMahon K.D."/>
            <person name="Konstantinidis K.T."/>
            <person name="Eloe-Fadrosh E.A."/>
            <person name="Kyrpides N.C."/>
            <person name="Woyke T."/>
        </authorList>
    </citation>
    <scope>NUCLEOTIDE SEQUENCE</scope>
    <source>
        <strain evidence="5">GVMAG-M-3300023184-182</strain>
    </source>
</reference>
<feature type="domain" description="Peptidase C1A papain C-terminal" evidence="3">
    <location>
        <begin position="115"/>
        <end position="337"/>
    </location>
</feature>
<dbReference type="InterPro" id="IPR038765">
    <property type="entry name" value="Papain-like_cys_pep_sf"/>
</dbReference>
<dbReference type="InterPro" id="IPR000169">
    <property type="entry name" value="Pept_cys_AS"/>
</dbReference>
<evidence type="ECO:0000256" key="1">
    <source>
        <dbReference type="ARBA" id="ARBA00008455"/>
    </source>
</evidence>
<dbReference type="EMBL" id="MN740050">
    <property type="protein sequence ID" value="QHT85890.1"/>
    <property type="molecule type" value="Genomic_DNA"/>
</dbReference>
<dbReference type="PROSITE" id="PS00639">
    <property type="entry name" value="THIOL_PROTEASE_HIS"/>
    <property type="match status" value="1"/>
</dbReference>
<comment type="similarity">
    <text evidence="1">Belongs to the peptidase C1 family.</text>
</comment>
<dbReference type="GO" id="GO:0008234">
    <property type="term" value="F:cysteine-type peptidase activity"/>
    <property type="evidence" value="ECO:0007669"/>
    <property type="project" value="InterPro"/>
</dbReference>
<proteinExistence type="inferred from homology"/>
<organism evidence="5">
    <name type="scientific">viral metagenome</name>
    <dbReference type="NCBI Taxonomy" id="1070528"/>
    <lineage>
        <taxon>unclassified sequences</taxon>
        <taxon>metagenomes</taxon>
        <taxon>organismal metagenomes</taxon>
    </lineage>
</organism>
<dbReference type="Gene3D" id="3.90.70.10">
    <property type="entry name" value="Cysteine proteinases"/>
    <property type="match status" value="1"/>
</dbReference>
<feature type="domain" description="Cathepsin propeptide inhibitor" evidence="4">
    <location>
        <begin position="25"/>
        <end position="81"/>
    </location>
</feature>
<evidence type="ECO:0000259" key="4">
    <source>
        <dbReference type="SMART" id="SM00848"/>
    </source>
</evidence>
<dbReference type="SMART" id="SM00645">
    <property type="entry name" value="Pept_C1"/>
    <property type="match status" value="1"/>
</dbReference>
<dbReference type="PROSITE" id="PS00139">
    <property type="entry name" value="THIOL_PROTEASE_CYS"/>
    <property type="match status" value="1"/>
</dbReference>
<dbReference type="GO" id="GO:0006508">
    <property type="term" value="P:proteolysis"/>
    <property type="evidence" value="ECO:0007669"/>
    <property type="project" value="InterPro"/>
</dbReference>
<protein>
    <recommendedName>
        <fullName evidence="6">Peptidase C1A papain C-terminal domain-containing protein</fullName>
    </recommendedName>
</protein>
<dbReference type="Pfam" id="PF08246">
    <property type="entry name" value="Inhibitor_I29"/>
    <property type="match status" value="1"/>
</dbReference>
<evidence type="ECO:0008006" key="6">
    <source>
        <dbReference type="Google" id="ProtNLM"/>
    </source>
</evidence>
<dbReference type="SUPFAM" id="SSF54001">
    <property type="entry name" value="Cysteine proteinases"/>
    <property type="match status" value="1"/>
</dbReference>
<name>A0A6C0HZT5_9ZZZZ</name>
<dbReference type="InterPro" id="IPR039417">
    <property type="entry name" value="Peptidase_C1A_papain-like"/>
</dbReference>
<sequence>MRTYSFFFPIMFASAFASVPFIERFESWVNKFKIMFESEEHMFSIFNKWTTNDRFISIINARNLTYTLGHNQFSGMDERDFQQYIMQNKKLFNRVPKNPKYLEFNESQTFLPEILPVAVDWVKDGAVTAVKDQGQCGSCWAFSAIGALEGAYSIKYGKLVDFSEQQLIDCDNLRNGGSNHGCNGGLMDSAFGWISKNGGICTEDEYPYVGKSYEKCDSWCGEVDGTEIINYMDVDTDDESMILALNFQPISVAIEADQREFQLYKSGVFKGDCGVNLDHGVLLVGYGTDDDRNDYYRVKNSWGESWGEGGYIRLGRGYKYNDGRGQCGVLLEGSYPVLRE</sequence>
<evidence type="ECO:0000259" key="3">
    <source>
        <dbReference type="SMART" id="SM00645"/>
    </source>
</evidence>
<dbReference type="InterPro" id="IPR013201">
    <property type="entry name" value="Prot_inhib_I29"/>
</dbReference>
<dbReference type="SMART" id="SM00848">
    <property type="entry name" value="Inhibitor_I29"/>
    <property type="match status" value="1"/>
</dbReference>
<evidence type="ECO:0000256" key="2">
    <source>
        <dbReference type="ARBA" id="ARBA00023157"/>
    </source>
</evidence>
<dbReference type="Pfam" id="PF00112">
    <property type="entry name" value="Peptidase_C1"/>
    <property type="match status" value="1"/>
</dbReference>
<accession>A0A6C0HZT5</accession>
<dbReference type="InterPro" id="IPR000668">
    <property type="entry name" value="Peptidase_C1A_C"/>
</dbReference>
<dbReference type="CDD" id="cd02248">
    <property type="entry name" value="Peptidase_C1A"/>
    <property type="match status" value="1"/>
</dbReference>